<dbReference type="RefSeq" id="WP_344121916.1">
    <property type="nucleotide sequence ID" value="NZ_BAAAOA010000019.1"/>
</dbReference>
<name>A0ABN2KNY9_9MICC</name>
<dbReference type="Pfam" id="PF13400">
    <property type="entry name" value="Tad"/>
    <property type="match status" value="1"/>
</dbReference>
<accession>A0ABN2KNY9</accession>
<feature type="transmembrane region" description="Helical" evidence="2">
    <location>
        <begin position="39"/>
        <end position="65"/>
    </location>
</feature>
<feature type="domain" description="Putative Flp pilus-assembly TadG-like N-terminal" evidence="3">
    <location>
        <begin position="37"/>
        <end position="83"/>
    </location>
</feature>
<keyword evidence="5" id="KW-1185">Reference proteome</keyword>
<keyword evidence="2" id="KW-0472">Membrane</keyword>
<sequence length="175" mass="17984">MSARTARPEPRPDDDGHRVRDVSRGRHADRGHGRDEGQVTILVIGFAVVLLLLTVVVMGVTAVYLGERKLQMLADNAALAAADTFVALDPGEGGAPPATVLDDDAVAGAAAAYLDTVRAWSGTPGLALATPTGSPDGRTAEVTLSAVVHPPVVNLLVPDGIPITATSEARAQLGR</sequence>
<dbReference type="InterPro" id="IPR028087">
    <property type="entry name" value="Tad_N"/>
</dbReference>
<evidence type="ECO:0000256" key="2">
    <source>
        <dbReference type="SAM" id="Phobius"/>
    </source>
</evidence>
<dbReference type="Proteomes" id="UP001501204">
    <property type="component" value="Unassembled WGS sequence"/>
</dbReference>
<comment type="caution">
    <text evidence="4">The sequence shown here is derived from an EMBL/GenBank/DDBJ whole genome shotgun (WGS) entry which is preliminary data.</text>
</comment>
<dbReference type="EMBL" id="BAAAOA010000019">
    <property type="protein sequence ID" value="GAA1760019.1"/>
    <property type="molecule type" value="Genomic_DNA"/>
</dbReference>
<gene>
    <name evidence="4" type="ORF">GCM10009767_18960</name>
</gene>
<keyword evidence="2" id="KW-1133">Transmembrane helix</keyword>
<reference evidence="4 5" key="1">
    <citation type="journal article" date="2019" name="Int. J. Syst. Evol. Microbiol.">
        <title>The Global Catalogue of Microorganisms (GCM) 10K type strain sequencing project: providing services to taxonomists for standard genome sequencing and annotation.</title>
        <authorList>
            <consortium name="The Broad Institute Genomics Platform"/>
            <consortium name="The Broad Institute Genome Sequencing Center for Infectious Disease"/>
            <person name="Wu L."/>
            <person name="Ma J."/>
        </authorList>
    </citation>
    <scope>NUCLEOTIDE SEQUENCE [LARGE SCALE GENOMIC DNA]</scope>
    <source>
        <strain evidence="4 5">JCM 14735</strain>
    </source>
</reference>
<organism evidence="4 5">
    <name type="scientific">Kocuria aegyptia</name>
    <dbReference type="NCBI Taxonomy" id="330943"/>
    <lineage>
        <taxon>Bacteria</taxon>
        <taxon>Bacillati</taxon>
        <taxon>Actinomycetota</taxon>
        <taxon>Actinomycetes</taxon>
        <taxon>Micrococcales</taxon>
        <taxon>Micrococcaceae</taxon>
        <taxon>Kocuria</taxon>
    </lineage>
</organism>
<evidence type="ECO:0000313" key="4">
    <source>
        <dbReference type="EMBL" id="GAA1760019.1"/>
    </source>
</evidence>
<feature type="region of interest" description="Disordered" evidence="1">
    <location>
        <begin position="1"/>
        <end position="33"/>
    </location>
</feature>
<evidence type="ECO:0000256" key="1">
    <source>
        <dbReference type="SAM" id="MobiDB-lite"/>
    </source>
</evidence>
<evidence type="ECO:0000313" key="5">
    <source>
        <dbReference type="Proteomes" id="UP001501204"/>
    </source>
</evidence>
<protein>
    <recommendedName>
        <fullName evidence="3">Putative Flp pilus-assembly TadG-like N-terminal domain-containing protein</fullName>
    </recommendedName>
</protein>
<proteinExistence type="predicted"/>
<keyword evidence="2" id="KW-0812">Transmembrane</keyword>
<evidence type="ECO:0000259" key="3">
    <source>
        <dbReference type="Pfam" id="PF13400"/>
    </source>
</evidence>